<protein>
    <submittedName>
        <fullName evidence="1">Stage III sporulation protein AH</fullName>
    </submittedName>
</protein>
<proteinExistence type="predicted"/>
<dbReference type="RefSeq" id="WP_066413907.1">
    <property type="nucleotide sequence ID" value="NZ_CP018866.1"/>
</dbReference>
<dbReference type="AlphaFoldDB" id="A0A223KKM3"/>
<name>A0A223KKM3_9BACI</name>
<gene>
    <name evidence="1" type="ORF">BC6307_01395</name>
</gene>
<dbReference type="Proteomes" id="UP000215224">
    <property type="component" value="Chromosome"/>
</dbReference>
<dbReference type="STRING" id="1314751.GCA_001591425_01405"/>
<evidence type="ECO:0000313" key="1">
    <source>
        <dbReference type="EMBL" id="AST90031.1"/>
    </source>
</evidence>
<accession>A0A223KKM3</accession>
<reference evidence="1 2" key="1">
    <citation type="submission" date="2016-12" db="EMBL/GenBank/DDBJ databases">
        <title>The whole genome sequencing and assembly of Bacillus cohnii DSM 6307T strain.</title>
        <authorList>
            <person name="Lee Y.-J."/>
            <person name="Yi H."/>
            <person name="Bahn Y.-S."/>
            <person name="Kim J.F."/>
            <person name="Lee D.-W."/>
        </authorList>
    </citation>
    <scope>NUCLEOTIDE SEQUENCE [LARGE SCALE GENOMIC DNA]</scope>
    <source>
        <strain evidence="1 2">DSM 6307</strain>
    </source>
</reference>
<evidence type="ECO:0000313" key="2">
    <source>
        <dbReference type="Proteomes" id="UP000215224"/>
    </source>
</evidence>
<dbReference type="KEGG" id="bcoh:BC6307_01395"/>
<keyword evidence="2" id="KW-1185">Reference proteome</keyword>
<dbReference type="EMBL" id="CP018866">
    <property type="protein sequence ID" value="AST90031.1"/>
    <property type="molecule type" value="Genomic_DNA"/>
</dbReference>
<organism evidence="1 2">
    <name type="scientific">Sutcliffiella cohnii</name>
    <dbReference type="NCBI Taxonomy" id="33932"/>
    <lineage>
        <taxon>Bacteria</taxon>
        <taxon>Bacillati</taxon>
        <taxon>Bacillota</taxon>
        <taxon>Bacilli</taxon>
        <taxon>Bacillales</taxon>
        <taxon>Bacillaceae</taxon>
        <taxon>Sutcliffiella</taxon>
    </lineage>
</organism>
<sequence>MLMIERNIKGKSYKQLIDILSTNCNRFAFVENRQMMDIEEDRLTYIDTLISDIAEHLIERKIQQEWETTKLREDTAYVYYFYLNNATKLFLKERSNSVFDWLNPELPEDLMFYHNEKCLFASCSHERYFMVDETIWDSLK</sequence>